<sequence>MRLQASVLLCTLASAASAYLVDPPTTAAPDTVPNCSKWQIAEPGWSSCNQVASAWGLPIYQVGPWNPSCSSDKNFVPGNSYCVEVNNGPCPEIGAGACQDN</sequence>
<accession>A0A8J2I7H1</accession>
<evidence type="ECO:0000313" key="2">
    <source>
        <dbReference type="EMBL" id="CAG5165608.1"/>
    </source>
</evidence>
<organism evidence="2 3">
    <name type="scientific">Alternaria atra</name>
    <dbReference type="NCBI Taxonomy" id="119953"/>
    <lineage>
        <taxon>Eukaryota</taxon>
        <taxon>Fungi</taxon>
        <taxon>Dikarya</taxon>
        <taxon>Ascomycota</taxon>
        <taxon>Pezizomycotina</taxon>
        <taxon>Dothideomycetes</taxon>
        <taxon>Pleosporomycetidae</taxon>
        <taxon>Pleosporales</taxon>
        <taxon>Pleosporineae</taxon>
        <taxon>Pleosporaceae</taxon>
        <taxon>Alternaria</taxon>
        <taxon>Alternaria sect. Ulocladioides</taxon>
    </lineage>
</organism>
<reference evidence="2" key="1">
    <citation type="submission" date="2021-05" db="EMBL/GenBank/DDBJ databases">
        <authorList>
            <person name="Stam R."/>
        </authorList>
    </citation>
    <scope>NUCLEOTIDE SEQUENCE</scope>
    <source>
        <strain evidence="2">CS162</strain>
    </source>
</reference>
<dbReference type="EMBL" id="CAJRGZ010000019">
    <property type="protein sequence ID" value="CAG5165608.1"/>
    <property type="molecule type" value="Genomic_DNA"/>
</dbReference>
<keyword evidence="3" id="KW-1185">Reference proteome</keyword>
<dbReference type="RefSeq" id="XP_043170375.1">
    <property type="nucleotide sequence ID" value="XM_043314440.1"/>
</dbReference>
<dbReference type="GeneID" id="67018746"/>
<proteinExistence type="predicted"/>
<evidence type="ECO:0008006" key="4">
    <source>
        <dbReference type="Google" id="ProtNLM"/>
    </source>
</evidence>
<keyword evidence="1" id="KW-0732">Signal</keyword>
<evidence type="ECO:0000256" key="1">
    <source>
        <dbReference type="SAM" id="SignalP"/>
    </source>
</evidence>
<protein>
    <recommendedName>
        <fullName evidence="4">LysM domain-containing protein</fullName>
    </recommendedName>
</protein>
<feature type="signal peptide" evidence="1">
    <location>
        <begin position="1"/>
        <end position="18"/>
    </location>
</feature>
<evidence type="ECO:0000313" key="3">
    <source>
        <dbReference type="Proteomes" id="UP000676310"/>
    </source>
</evidence>
<gene>
    <name evidence="2" type="ORF">ALTATR162_LOCUS6815</name>
</gene>
<dbReference type="AlphaFoldDB" id="A0A8J2I7H1"/>
<dbReference type="Proteomes" id="UP000676310">
    <property type="component" value="Unassembled WGS sequence"/>
</dbReference>
<comment type="caution">
    <text evidence="2">The sequence shown here is derived from an EMBL/GenBank/DDBJ whole genome shotgun (WGS) entry which is preliminary data.</text>
</comment>
<dbReference type="OrthoDB" id="3678966at2759"/>
<feature type="chain" id="PRO_5035188195" description="LysM domain-containing protein" evidence="1">
    <location>
        <begin position="19"/>
        <end position="101"/>
    </location>
</feature>
<name>A0A8J2I7H1_9PLEO</name>